<evidence type="ECO:0000313" key="3">
    <source>
        <dbReference type="Proteomes" id="UP001054945"/>
    </source>
</evidence>
<dbReference type="AlphaFoldDB" id="A0AAV4XYX2"/>
<comment type="caution">
    <text evidence="2">The sequence shown here is derived from an EMBL/GenBank/DDBJ whole genome shotgun (WGS) entry which is preliminary data.</text>
</comment>
<evidence type="ECO:0000256" key="1">
    <source>
        <dbReference type="SAM" id="Phobius"/>
    </source>
</evidence>
<dbReference type="Proteomes" id="UP001054945">
    <property type="component" value="Unassembled WGS sequence"/>
</dbReference>
<sequence length="290" mass="33192">MNPDFLNLPANESHSSVPEFRWHRMRLTRFQSAATSSRPSLSFTRQSISPDKPIMTCVTTHQRLMTNRLALWSQPLGICDPDARFRSLGDEEIVEFECRSSDKGLEATAVMGPEGELQRITQTAHVQEEVQENQIPDPRNISFSQFPDVSPSFERRGRGRAGSVLFSFSCLFSILEVIGKSDGQKSPYLLFFLLWIALFRGWRRGRRDDRTSEKDTLIVLLGFWMVHLLLCISLVYCPVQYPDPSTRLHLLCLVRDVAVGPVLMLHNALEANNQLLALDFDIEFILDYRM</sequence>
<dbReference type="EMBL" id="BPLR01001103">
    <property type="protein sequence ID" value="GIZ00023.1"/>
    <property type="molecule type" value="Genomic_DNA"/>
</dbReference>
<proteinExistence type="predicted"/>
<keyword evidence="1" id="KW-0812">Transmembrane</keyword>
<accession>A0AAV4XYX2</accession>
<protein>
    <submittedName>
        <fullName evidence="2">Uncharacterized protein</fullName>
    </submittedName>
</protein>
<keyword evidence="1" id="KW-0472">Membrane</keyword>
<keyword evidence="3" id="KW-1185">Reference proteome</keyword>
<organism evidence="2 3">
    <name type="scientific">Caerostris extrusa</name>
    <name type="common">Bark spider</name>
    <name type="synonym">Caerostris bankana</name>
    <dbReference type="NCBI Taxonomy" id="172846"/>
    <lineage>
        <taxon>Eukaryota</taxon>
        <taxon>Metazoa</taxon>
        <taxon>Ecdysozoa</taxon>
        <taxon>Arthropoda</taxon>
        <taxon>Chelicerata</taxon>
        <taxon>Arachnida</taxon>
        <taxon>Araneae</taxon>
        <taxon>Araneomorphae</taxon>
        <taxon>Entelegynae</taxon>
        <taxon>Araneoidea</taxon>
        <taxon>Araneidae</taxon>
        <taxon>Caerostris</taxon>
    </lineage>
</organism>
<reference evidence="2 3" key="1">
    <citation type="submission" date="2021-06" db="EMBL/GenBank/DDBJ databases">
        <title>Caerostris extrusa draft genome.</title>
        <authorList>
            <person name="Kono N."/>
            <person name="Arakawa K."/>
        </authorList>
    </citation>
    <scope>NUCLEOTIDE SEQUENCE [LARGE SCALE GENOMIC DNA]</scope>
</reference>
<feature type="transmembrane region" description="Helical" evidence="1">
    <location>
        <begin position="215"/>
        <end position="236"/>
    </location>
</feature>
<evidence type="ECO:0000313" key="2">
    <source>
        <dbReference type="EMBL" id="GIZ00023.1"/>
    </source>
</evidence>
<feature type="transmembrane region" description="Helical" evidence="1">
    <location>
        <begin position="185"/>
        <end position="203"/>
    </location>
</feature>
<gene>
    <name evidence="2" type="ORF">CEXT_97441</name>
</gene>
<keyword evidence="1" id="KW-1133">Transmembrane helix</keyword>
<name>A0AAV4XYX2_CAEEX</name>